<accession>A0ABU8FLZ5</accession>
<evidence type="ECO:0000313" key="3">
    <source>
        <dbReference type="Proteomes" id="UP001372526"/>
    </source>
</evidence>
<proteinExistence type="predicted"/>
<dbReference type="EMBL" id="JBAWSX010000017">
    <property type="protein sequence ID" value="MEI4803714.1"/>
    <property type="molecule type" value="Genomic_DNA"/>
</dbReference>
<dbReference type="InterPro" id="IPR011009">
    <property type="entry name" value="Kinase-like_dom_sf"/>
</dbReference>
<name>A0ABU8FLZ5_9BACI</name>
<dbReference type="Proteomes" id="UP001372526">
    <property type="component" value="Unassembled WGS sequence"/>
</dbReference>
<dbReference type="RefSeq" id="WP_336474027.1">
    <property type="nucleotide sequence ID" value="NZ_JBAWSX010000017.1"/>
</dbReference>
<keyword evidence="3" id="KW-1185">Reference proteome</keyword>
<dbReference type="GO" id="GO:0016740">
    <property type="term" value="F:transferase activity"/>
    <property type="evidence" value="ECO:0007669"/>
    <property type="project" value="UniProtKB-KW"/>
</dbReference>
<evidence type="ECO:0000259" key="1">
    <source>
        <dbReference type="Pfam" id="PF01636"/>
    </source>
</evidence>
<keyword evidence="2" id="KW-0808">Transferase</keyword>
<dbReference type="EC" id="2.7.1.-" evidence="2"/>
<organism evidence="2 3">
    <name type="scientific">Bacillus bruguierae</name>
    <dbReference type="NCBI Taxonomy" id="3127667"/>
    <lineage>
        <taxon>Bacteria</taxon>
        <taxon>Bacillati</taxon>
        <taxon>Bacillota</taxon>
        <taxon>Bacilli</taxon>
        <taxon>Bacillales</taxon>
        <taxon>Bacillaceae</taxon>
        <taxon>Bacillus</taxon>
    </lineage>
</organism>
<sequence>MKEKIGAGNTAEIYLWNDKEIVKLFHDSIHESLIEREFLASQEIQNLGLPVPKVGGKISYQNRTGIIYEKIDGVTLTELLAKDPLHVGKEAKRFAELHFQIHSRKSSAFSDICETLISHVNFCSRFTSEQKEKIATYIATLPTDQAVCHMDFHPDNILISEQGPIVIDWMTAGFGNPFADVARTVIILEHAHLPASIPEPVKQGIMALRHAFCEEYVNEYLTLSKGTWKDIELWFLPIMAARLIEGIPEGEKHDLYKQVISFL</sequence>
<dbReference type="Gene3D" id="3.90.1200.10">
    <property type="match status" value="1"/>
</dbReference>
<feature type="domain" description="Aminoglycoside phosphotransferase" evidence="1">
    <location>
        <begin position="5"/>
        <end position="189"/>
    </location>
</feature>
<dbReference type="InterPro" id="IPR002575">
    <property type="entry name" value="Aminoglycoside_PTrfase"/>
</dbReference>
<protein>
    <submittedName>
        <fullName evidence="2">Aminoglycoside phosphotransferase family protein</fullName>
        <ecNumber evidence="2">2.7.1.-</ecNumber>
    </submittedName>
</protein>
<reference evidence="2 3" key="1">
    <citation type="submission" date="2024-01" db="EMBL/GenBank/DDBJ databases">
        <title>Seven novel Bacillus-like species.</title>
        <authorList>
            <person name="Liu G."/>
        </authorList>
    </citation>
    <scope>NUCLEOTIDE SEQUENCE [LARGE SCALE GENOMIC DNA]</scope>
    <source>
        <strain evidence="2 3">FJAT-51639</strain>
    </source>
</reference>
<dbReference type="Pfam" id="PF01636">
    <property type="entry name" value="APH"/>
    <property type="match status" value="1"/>
</dbReference>
<gene>
    <name evidence="2" type="ORF">WAZ07_21205</name>
</gene>
<evidence type="ECO:0000313" key="2">
    <source>
        <dbReference type="EMBL" id="MEI4803714.1"/>
    </source>
</evidence>
<comment type="caution">
    <text evidence="2">The sequence shown here is derived from an EMBL/GenBank/DDBJ whole genome shotgun (WGS) entry which is preliminary data.</text>
</comment>
<dbReference type="SUPFAM" id="SSF56112">
    <property type="entry name" value="Protein kinase-like (PK-like)"/>
    <property type="match status" value="1"/>
</dbReference>